<dbReference type="PANTHER" id="PTHR43706:SF45">
    <property type="entry name" value="NADH DEHYDROGENASE-LIKE PROTEIN RV1812C"/>
    <property type="match status" value="1"/>
</dbReference>
<keyword evidence="3" id="KW-0274">FAD</keyword>
<evidence type="ECO:0000256" key="3">
    <source>
        <dbReference type="ARBA" id="ARBA00022827"/>
    </source>
</evidence>
<feature type="signal peptide" evidence="6">
    <location>
        <begin position="1"/>
        <end position="20"/>
    </location>
</feature>
<evidence type="ECO:0000259" key="7">
    <source>
        <dbReference type="Pfam" id="PF07992"/>
    </source>
</evidence>
<protein>
    <submittedName>
        <fullName evidence="8">Pyridine nucleotide-disulfide oxidoreductase</fullName>
    </submittedName>
</protein>
<evidence type="ECO:0000256" key="1">
    <source>
        <dbReference type="ARBA" id="ARBA00005272"/>
    </source>
</evidence>
<dbReference type="Proteomes" id="UP000366819">
    <property type="component" value="Unassembled WGS sequence"/>
</dbReference>
<dbReference type="PRINTS" id="PR00411">
    <property type="entry name" value="PNDRDTASEI"/>
</dbReference>
<dbReference type="PANTHER" id="PTHR43706">
    <property type="entry name" value="NADH DEHYDROGENASE"/>
    <property type="match status" value="1"/>
</dbReference>
<evidence type="ECO:0000256" key="5">
    <source>
        <dbReference type="ARBA" id="ARBA00023027"/>
    </source>
</evidence>
<proteinExistence type="inferred from homology"/>
<dbReference type="InterPro" id="IPR036188">
    <property type="entry name" value="FAD/NAD-bd_sf"/>
</dbReference>
<reference evidence="8 9" key="1">
    <citation type="submission" date="2019-08" db="EMBL/GenBank/DDBJ databases">
        <authorList>
            <person name="Peeters C."/>
        </authorList>
    </citation>
    <scope>NUCLEOTIDE SEQUENCE [LARGE SCALE GENOMIC DNA]</scope>
    <source>
        <strain evidence="8 9">LMG 31011</strain>
    </source>
</reference>
<dbReference type="PRINTS" id="PR00368">
    <property type="entry name" value="FADPNR"/>
</dbReference>
<dbReference type="AlphaFoldDB" id="A0A5E4RLS8"/>
<sequence length="405" mass="43292">MQKRIVVIGAGFAGMWSALAAARLLDQHDVSCDEIEVVMIAPEPMLVVRPRLYEDVPGKMAVPLLGLFDATGIRFVAGTVDRIDTVAREVGIVSPSGESRATLSYDGLVLASGSRLVRPDIPGLLEHTFSIDQIEEAVELDQHLHALVQQPKSEARNTVVVAGGGFTGIEIAAELPSRLRRILGPAASVRVIVVEKAADIGPDLGPGPRPVIETALSELGVECRLGVSAARFDAQGVVLSNGERIDAQTVVWTAGVRASNLTQQLPAERDRLGRVLVEDDLRVPSLAEVFATGDTACAATDDEGHTTMMSCQHALEMGRFAGNNVAATLLGQPTLPYRQTRYGTGLDLGPWGAVHTTGWDRQIIMQGAESKARKQWVNSIYIYPPLADRTTAFEAADPLGKRGGK</sequence>
<dbReference type="EMBL" id="CABPSN010000001">
    <property type="protein sequence ID" value="VVD64257.1"/>
    <property type="molecule type" value="Genomic_DNA"/>
</dbReference>
<name>A0A5E4RLS8_9BURK</name>
<dbReference type="RefSeq" id="WP_150574127.1">
    <property type="nucleotide sequence ID" value="NZ_CABPSN010000001.1"/>
</dbReference>
<dbReference type="InterPro" id="IPR023753">
    <property type="entry name" value="FAD/NAD-binding_dom"/>
</dbReference>
<organism evidence="8 9">
    <name type="scientific">Pandoraea aquatica</name>
    <dbReference type="NCBI Taxonomy" id="2508290"/>
    <lineage>
        <taxon>Bacteria</taxon>
        <taxon>Pseudomonadati</taxon>
        <taxon>Pseudomonadota</taxon>
        <taxon>Betaproteobacteria</taxon>
        <taxon>Burkholderiales</taxon>
        <taxon>Burkholderiaceae</taxon>
        <taxon>Pandoraea</taxon>
    </lineage>
</organism>
<gene>
    <name evidence="8" type="ORF">PAQ31011_00260</name>
</gene>
<feature type="domain" description="FAD/NAD(P)-binding" evidence="7">
    <location>
        <begin position="4"/>
        <end position="318"/>
    </location>
</feature>
<evidence type="ECO:0000256" key="6">
    <source>
        <dbReference type="SAM" id="SignalP"/>
    </source>
</evidence>
<evidence type="ECO:0000256" key="2">
    <source>
        <dbReference type="ARBA" id="ARBA00022630"/>
    </source>
</evidence>
<dbReference type="GO" id="GO:0003954">
    <property type="term" value="F:NADH dehydrogenase activity"/>
    <property type="evidence" value="ECO:0007669"/>
    <property type="project" value="InterPro"/>
</dbReference>
<evidence type="ECO:0000313" key="9">
    <source>
        <dbReference type="Proteomes" id="UP000366819"/>
    </source>
</evidence>
<keyword evidence="9" id="KW-1185">Reference proteome</keyword>
<dbReference type="OrthoDB" id="9781621at2"/>
<keyword evidence="4" id="KW-0560">Oxidoreductase</keyword>
<dbReference type="InterPro" id="IPR045024">
    <property type="entry name" value="NDH-2"/>
</dbReference>
<accession>A0A5E4RLS8</accession>
<keyword evidence="5" id="KW-0520">NAD</keyword>
<keyword evidence="6" id="KW-0732">Signal</keyword>
<evidence type="ECO:0000313" key="8">
    <source>
        <dbReference type="EMBL" id="VVD64257.1"/>
    </source>
</evidence>
<evidence type="ECO:0000256" key="4">
    <source>
        <dbReference type="ARBA" id="ARBA00023002"/>
    </source>
</evidence>
<feature type="chain" id="PRO_5022722483" evidence="6">
    <location>
        <begin position="21"/>
        <end position="405"/>
    </location>
</feature>
<comment type="similarity">
    <text evidence="1">Belongs to the NADH dehydrogenase family.</text>
</comment>
<dbReference type="Gene3D" id="3.50.50.100">
    <property type="match status" value="1"/>
</dbReference>
<dbReference type="Pfam" id="PF07992">
    <property type="entry name" value="Pyr_redox_2"/>
    <property type="match status" value="1"/>
</dbReference>
<dbReference type="SUPFAM" id="SSF51905">
    <property type="entry name" value="FAD/NAD(P)-binding domain"/>
    <property type="match status" value="1"/>
</dbReference>
<keyword evidence="2" id="KW-0285">Flavoprotein</keyword>